<dbReference type="InterPro" id="IPR041490">
    <property type="entry name" value="KstR2_TetR_C"/>
</dbReference>
<name>A0A841DT71_9ACTN</name>
<evidence type="ECO:0000256" key="3">
    <source>
        <dbReference type="ARBA" id="ARBA00023125"/>
    </source>
</evidence>
<accession>A0A841DT71</accession>
<dbReference type="GO" id="GO:0000976">
    <property type="term" value="F:transcription cis-regulatory region binding"/>
    <property type="evidence" value="ECO:0007669"/>
    <property type="project" value="TreeGrafter"/>
</dbReference>
<dbReference type="RefSeq" id="WP_184835292.1">
    <property type="nucleotide sequence ID" value="NZ_BAAAVN010000006.1"/>
</dbReference>
<dbReference type="GO" id="GO:0003700">
    <property type="term" value="F:DNA-binding transcription factor activity"/>
    <property type="evidence" value="ECO:0007669"/>
    <property type="project" value="TreeGrafter"/>
</dbReference>
<evidence type="ECO:0000313" key="7">
    <source>
        <dbReference type="EMBL" id="MBB5979946.1"/>
    </source>
</evidence>
<keyword evidence="1" id="KW-0678">Repressor</keyword>
<dbReference type="AlphaFoldDB" id="A0A841DT71"/>
<dbReference type="Pfam" id="PF00440">
    <property type="entry name" value="TetR_N"/>
    <property type="match status" value="1"/>
</dbReference>
<dbReference type="InterPro" id="IPR023772">
    <property type="entry name" value="DNA-bd_HTH_TetR-type_CS"/>
</dbReference>
<sequence length="213" mass="24184">MRQQPVTSRSQDPKRQMGAREILDAAALAFSERGYAATSIDDVADVLGATKGRIYHYFRTKGELFIGIHRRGIEWILEAIGPTAERADLAPADKLREMVRQHALMMMEHHTYMGVGQFLIDIHLAGEGRQSAAMEEILRMRRQFEDYYVKVVEDGIKTGAFRDTDPNLVAKAMLGAVNWMHVWYRPDETRDTPEQHERIATTLADHAVYGIVA</sequence>
<dbReference type="SUPFAM" id="SSF48498">
    <property type="entry name" value="Tetracyclin repressor-like, C-terminal domain"/>
    <property type="match status" value="1"/>
</dbReference>
<comment type="caution">
    <text evidence="7">The sequence shown here is derived from an EMBL/GenBank/DDBJ whole genome shotgun (WGS) entry which is preliminary data.</text>
</comment>
<dbReference type="PROSITE" id="PS50977">
    <property type="entry name" value="HTH_TETR_2"/>
    <property type="match status" value="1"/>
</dbReference>
<dbReference type="PROSITE" id="PS01081">
    <property type="entry name" value="HTH_TETR_1"/>
    <property type="match status" value="1"/>
</dbReference>
<dbReference type="InterPro" id="IPR009057">
    <property type="entry name" value="Homeodomain-like_sf"/>
</dbReference>
<dbReference type="Gene3D" id="1.10.10.60">
    <property type="entry name" value="Homeodomain-like"/>
    <property type="match status" value="1"/>
</dbReference>
<keyword evidence="8" id="KW-1185">Reference proteome</keyword>
<dbReference type="PANTHER" id="PTHR30055:SF175">
    <property type="entry name" value="HTH-TYPE TRANSCRIPTIONAL REPRESSOR KSTR2"/>
    <property type="match status" value="1"/>
</dbReference>
<dbReference type="InterPro" id="IPR050109">
    <property type="entry name" value="HTH-type_TetR-like_transc_reg"/>
</dbReference>
<feature type="domain" description="HTH tetR-type" evidence="6">
    <location>
        <begin position="16"/>
        <end position="76"/>
    </location>
</feature>
<proteinExistence type="predicted"/>
<keyword evidence="3 5" id="KW-0238">DNA-binding</keyword>
<dbReference type="PRINTS" id="PR00455">
    <property type="entry name" value="HTHTETR"/>
</dbReference>
<evidence type="ECO:0000256" key="1">
    <source>
        <dbReference type="ARBA" id="ARBA00022491"/>
    </source>
</evidence>
<organism evidence="7 8">
    <name type="scientific">Kribbella solani</name>
    <dbReference type="NCBI Taxonomy" id="236067"/>
    <lineage>
        <taxon>Bacteria</taxon>
        <taxon>Bacillati</taxon>
        <taxon>Actinomycetota</taxon>
        <taxon>Actinomycetes</taxon>
        <taxon>Propionibacteriales</taxon>
        <taxon>Kribbellaceae</taxon>
        <taxon>Kribbella</taxon>
    </lineage>
</organism>
<dbReference type="SUPFAM" id="SSF46689">
    <property type="entry name" value="Homeodomain-like"/>
    <property type="match status" value="1"/>
</dbReference>
<reference evidence="7 8" key="1">
    <citation type="submission" date="2020-08" db="EMBL/GenBank/DDBJ databases">
        <title>Sequencing the genomes of 1000 actinobacteria strains.</title>
        <authorList>
            <person name="Klenk H.-P."/>
        </authorList>
    </citation>
    <scope>NUCLEOTIDE SEQUENCE [LARGE SCALE GENOMIC DNA]</scope>
    <source>
        <strain evidence="7 8">DSM 17294</strain>
    </source>
</reference>
<evidence type="ECO:0000256" key="4">
    <source>
        <dbReference type="ARBA" id="ARBA00023163"/>
    </source>
</evidence>
<feature type="DNA-binding region" description="H-T-H motif" evidence="5">
    <location>
        <begin position="39"/>
        <end position="58"/>
    </location>
</feature>
<dbReference type="Gene3D" id="1.10.357.10">
    <property type="entry name" value="Tetracycline Repressor, domain 2"/>
    <property type="match status" value="1"/>
</dbReference>
<dbReference type="EMBL" id="JACHNF010000001">
    <property type="protein sequence ID" value="MBB5979946.1"/>
    <property type="molecule type" value="Genomic_DNA"/>
</dbReference>
<dbReference type="Proteomes" id="UP000558997">
    <property type="component" value="Unassembled WGS sequence"/>
</dbReference>
<evidence type="ECO:0000256" key="5">
    <source>
        <dbReference type="PROSITE-ProRule" id="PRU00335"/>
    </source>
</evidence>
<protein>
    <submittedName>
        <fullName evidence="7">AcrR family transcriptional regulator</fullName>
    </submittedName>
</protein>
<evidence type="ECO:0000313" key="8">
    <source>
        <dbReference type="Proteomes" id="UP000558997"/>
    </source>
</evidence>
<gene>
    <name evidence="7" type="ORF">HDA44_003287</name>
</gene>
<dbReference type="InterPro" id="IPR036271">
    <property type="entry name" value="Tet_transcr_reg_TetR-rel_C_sf"/>
</dbReference>
<evidence type="ECO:0000256" key="2">
    <source>
        <dbReference type="ARBA" id="ARBA00023015"/>
    </source>
</evidence>
<evidence type="ECO:0000259" key="6">
    <source>
        <dbReference type="PROSITE" id="PS50977"/>
    </source>
</evidence>
<dbReference type="Pfam" id="PF17932">
    <property type="entry name" value="TetR_C_24"/>
    <property type="match status" value="1"/>
</dbReference>
<dbReference type="PANTHER" id="PTHR30055">
    <property type="entry name" value="HTH-TYPE TRANSCRIPTIONAL REGULATOR RUTR"/>
    <property type="match status" value="1"/>
</dbReference>
<keyword evidence="4" id="KW-0804">Transcription</keyword>
<dbReference type="InterPro" id="IPR001647">
    <property type="entry name" value="HTH_TetR"/>
</dbReference>
<keyword evidence="2" id="KW-0805">Transcription regulation</keyword>